<dbReference type="InterPro" id="IPR011009">
    <property type="entry name" value="Kinase-like_dom_sf"/>
</dbReference>
<evidence type="ECO:0000313" key="6">
    <source>
        <dbReference type="Proteomes" id="UP001049176"/>
    </source>
</evidence>
<evidence type="ECO:0000256" key="4">
    <source>
        <dbReference type="ARBA" id="ARBA00038314"/>
    </source>
</evidence>
<sequence length="1056" mass="118074">MNTFQSSKNIHTSSYLNPSVDPSPLGFLLISLGGSRAVSSSPPSPLTDWDGIGIVTRREEIVNIVTTHRQRLCELLWIAREECASWEGFDSCPSDKAWDVLRFSGLGKDGAKRTIKIWSMEGLLSTSSSPRSCRLGVLSSRRVHYFRRGRTLNLYQPQSISTDLCILEDVDFMTNDVPDSDPVHVPASLPGVTCDLLLTAVPVYAPHENLFRLIASQLTSKWLLLSKSPSVNIESFISSLHASDKFSEAYRHQLSENMISSEVHGNQVQRLKVRLLNELQVTTPWEPRISRLGTDQSDALYTGVYFLGRPSSIPATPVGLGYPLEGPPLSTTDYTLKAGSMDPIPPSPFSSNSTGYLTSVRSAGEGDKKWREVFVKSGPGVAAEFSILPTIQKHFSPHLIQQLCGYDGAQGIILYDRFHGQSLSDIRLKLNNTRGAKKEVFQSLVSIELVRSRHVVAAQLSTFSTDPEVQAGQDIHRFYYDRLHSNRRMQEFYGGGDASFLQTGGGKSLALDELMASPVVVNGTEYPSLESQFRRAEAILDPAGRHLHKAPTAFGLGDGHGGNLLVTDMSEERLRFIDYEVAGFHHPILDQAKPLYLDGFFGVLYKDILLPGNNAGKYDIQWKVGETGITIDYAIQFSLIDRALAFIKLECVLRPLLDRLAAEGPDEVEASIELLSAALFTNALLTRNFSKLPADVFYLNCAVGMTLMHDIKLAFRSFFGWDGLYAIANDAEDSKGWVTLHQGGPVLDEESLTMLLEGFLNQTVKEGWLEPETVFLRRFEETLQVHRRFSKDKEEGEGAVIRRIGKARELGMKIAPHTCIRESIFAEPRIDHHFLYESVLEEARKPGPTPKRLVDVGCCMGSDIRKLIFDGFEAENVLGIDLEKGYFDLGVMMYNEYSKSPFEFREADVLSKDFCRFNPGLESGFDFVHSANVIHLFEATRQLQFFRIMAFLAKPGGCIWGRQVGLIEDENTEVYRQPSGKGARFTASEFKSLIVEATGWDEEEIGYQSRMVKYTELRDARKDKGWVLQWSIRVPEDKSRAVIKIINLLGLPVRDS</sequence>
<dbReference type="RefSeq" id="XP_043003199.1">
    <property type="nucleotide sequence ID" value="XM_043159596.1"/>
</dbReference>
<dbReference type="PANTHER" id="PTHR35897">
    <property type="entry name" value="METHYLTRANSFERASE AUSD"/>
    <property type="match status" value="1"/>
</dbReference>
<dbReference type="PANTHER" id="PTHR35897:SF1">
    <property type="entry name" value="METHYLTRANSFERASE AUSD"/>
    <property type="match status" value="1"/>
</dbReference>
<evidence type="ECO:0008006" key="7">
    <source>
        <dbReference type="Google" id="ProtNLM"/>
    </source>
</evidence>
<keyword evidence="6" id="KW-1185">Reference proteome</keyword>
<evidence type="ECO:0000313" key="5">
    <source>
        <dbReference type="EMBL" id="KAG7086728.1"/>
    </source>
</evidence>
<reference evidence="5" key="1">
    <citation type="journal article" date="2021" name="Genome Biol. Evol.">
        <title>The assembled and annotated genome of the fairy-ring fungus Marasmius oreades.</title>
        <authorList>
            <person name="Hiltunen M."/>
            <person name="Ament-Velasquez S.L."/>
            <person name="Johannesson H."/>
        </authorList>
    </citation>
    <scope>NUCLEOTIDE SEQUENCE</scope>
    <source>
        <strain evidence="5">03SP1</strain>
    </source>
</reference>
<comment type="similarity">
    <text evidence="4">Belongs to the class I-like SAM-binding methyltransferase superfamily.</text>
</comment>
<gene>
    <name evidence="5" type="ORF">E1B28_002662</name>
</gene>
<keyword evidence="2" id="KW-0808">Transferase</keyword>
<dbReference type="GO" id="GO:0016740">
    <property type="term" value="F:transferase activity"/>
    <property type="evidence" value="ECO:0007669"/>
    <property type="project" value="UniProtKB-KW"/>
</dbReference>
<proteinExistence type="inferred from homology"/>
<dbReference type="CDD" id="cd02440">
    <property type="entry name" value="AdoMet_MTases"/>
    <property type="match status" value="1"/>
</dbReference>
<comment type="pathway">
    <text evidence="1">Secondary metabolite biosynthesis.</text>
</comment>
<dbReference type="SUPFAM" id="SSF53335">
    <property type="entry name" value="S-adenosyl-L-methionine-dependent methyltransferases"/>
    <property type="match status" value="1"/>
</dbReference>
<dbReference type="KEGG" id="more:E1B28_002662"/>
<evidence type="ECO:0000256" key="3">
    <source>
        <dbReference type="ARBA" id="ARBA00022691"/>
    </source>
</evidence>
<name>A0A9P7RPK3_9AGAR</name>
<dbReference type="InterPro" id="IPR051654">
    <property type="entry name" value="Meroterpenoid_MTases"/>
</dbReference>
<protein>
    <recommendedName>
        <fullName evidence="7">Methyltransferase domain-containing protein</fullName>
    </recommendedName>
</protein>
<accession>A0A9P7RPK3</accession>
<evidence type="ECO:0000256" key="2">
    <source>
        <dbReference type="ARBA" id="ARBA00022679"/>
    </source>
</evidence>
<organism evidence="5 6">
    <name type="scientific">Marasmius oreades</name>
    <name type="common">fairy-ring Marasmius</name>
    <dbReference type="NCBI Taxonomy" id="181124"/>
    <lineage>
        <taxon>Eukaryota</taxon>
        <taxon>Fungi</taxon>
        <taxon>Dikarya</taxon>
        <taxon>Basidiomycota</taxon>
        <taxon>Agaricomycotina</taxon>
        <taxon>Agaricomycetes</taxon>
        <taxon>Agaricomycetidae</taxon>
        <taxon>Agaricales</taxon>
        <taxon>Marasmiineae</taxon>
        <taxon>Marasmiaceae</taxon>
        <taxon>Marasmius</taxon>
    </lineage>
</organism>
<comment type="caution">
    <text evidence="5">The sequence shown here is derived from an EMBL/GenBank/DDBJ whole genome shotgun (WGS) entry which is preliminary data.</text>
</comment>
<evidence type="ECO:0000256" key="1">
    <source>
        <dbReference type="ARBA" id="ARBA00005179"/>
    </source>
</evidence>
<dbReference type="OrthoDB" id="2094832at2759"/>
<dbReference type="GeneID" id="66071738"/>
<keyword evidence="3" id="KW-0949">S-adenosyl-L-methionine</keyword>
<dbReference type="Proteomes" id="UP001049176">
    <property type="component" value="Chromosome 10"/>
</dbReference>
<dbReference type="InterPro" id="IPR029063">
    <property type="entry name" value="SAM-dependent_MTases_sf"/>
</dbReference>
<dbReference type="Gene3D" id="3.40.50.150">
    <property type="entry name" value="Vaccinia Virus protein VP39"/>
    <property type="match status" value="1"/>
</dbReference>
<dbReference type="SUPFAM" id="SSF56112">
    <property type="entry name" value="Protein kinase-like (PK-like)"/>
    <property type="match status" value="1"/>
</dbReference>
<dbReference type="EMBL" id="CM032190">
    <property type="protein sequence ID" value="KAG7086728.1"/>
    <property type="molecule type" value="Genomic_DNA"/>
</dbReference>
<dbReference type="AlphaFoldDB" id="A0A9P7RPK3"/>